<keyword evidence="1" id="KW-0732">Signal</keyword>
<feature type="signal peptide" evidence="1">
    <location>
        <begin position="1"/>
        <end position="18"/>
    </location>
</feature>
<comment type="caution">
    <text evidence="2">The sequence shown here is derived from an EMBL/GenBank/DDBJ whole genome shotgun (WGS) entry which is preliminary data.</text>
</comment>
<dbReference type="AlphaFoldDB" id="A0A8H3EGZ7"/>
<dbReference type="EMBL" id="CAJPDS010000001">
    <property type="protein sequence ID" value="CAF9902826.1"/>
    <property type="molecule type" value="Genomic_DNA"/>
</dbReference>
<proteinExistence type="predicted"/>
<feature type="chain" id="PRO_5034689492" evidence="1">
    <location>
        <begin position="19"/>
        <end position="503"/>
    </location>
</feature>
<sequence>MRASIVSFVVSIPSLALALPTGDAEYLREIVPRRIHPRCGPVSAYYGQTPADWINNNVDSWFDDWWNAHLSNITAGGSGFAGVWGLWAIGNPDWTCRDDGSDSNCDFDPCDNRVLNEKGDDIREAYYVLESITRLHSYFTGLSEAFEVSAIFAALSKDSWATTFYKDKDVKSVAVLREILNAVGAIIGIGSAFAGLAGSGAGAAGSALSALFTGGVGAAALLIGQHQDDTFEKSADLGGILGQIVIGAMKSYTSANNILMAGGNYDNTGDIRTYTHGGLFVDFPGVDKNGVINAMSNLLIGQAVNALWRTQKVFILGGGACGDNQGIGSGPQAASVCRDNKAWYLYYWQENDVVSTTSHQWGWVNPPPGSDQLGQGEYVGVTIQDVINSSLDSYNVAGYNYTADTAAQRAQSALESQWANPGAQGPSWEGTFTIPVCDISSIIGANLYDGQFILQDYGHDSRPVWCGPICSNSADQTKAFIAAAQMTNFQSPKHLCPHGSAPY</sequence>
<evidence type="ECO:0000313" key="2">
    <source>
        <dbReference type="EMBL" id="CAF9902826.1"/>
    </source>
</evidence>
<dbReference type="Proteomes" id="UP000664521">
    <property type="component" value="Unassembled WGS sequence"/>
</dbReference>
<dbReference type="OrthoDB" id="5383967at2759"/>
<name>A0A8H3EGZ7_9LECA</name>
<accession>A0A8H3EGZ7</accession>
<evidence type="ECO:0000256" key="1">
    <source>
        <dbReference type="SAM" id="SignalP"/>
    </source>
</evidence>
<keyword evidence="3" id="KW-1185">Reference proteome</keyword>
<evidence type="ECO:0000313" key="3">
    <source>
        <dbReference type="Proteomes" id="UP000664521"/>
    </source>
</evidence>
<gene>
    <name evidence="2" type="ORF">HETSPECPRED_000025</name>
</gene>
<protein>
    <submittedName>
        <fullName evidence="2">Uncharacterized protein</fullName>
    </submittedName>
</protein>
<reference evidence="2" key="1">
    <citation type="submission" date="2021-03" db="EMBL/GenBank/DDBJ databases">
        <authorList>
            <person name="Tagirdzhanova G."/>
        </authorList>
    </citation>
    <scope>NUCLEOTIDE SEQUENCE</scope>
</reference>
<organism evidence="2 3">
    <name type="scientific">Heterodermia speciosa</name>
    <dbReference type="NCBI Taxonomy" id="116794"/>
    <lineage>
        <taxon>Eukaryota</taxon>
        <taxon>Fungi</taxon>
        <taxon>Dikarya</taxon>
        <taxon>Ascomycota</taxon>
        <taxon>Pezizomycotina</taxon>
        <taxon>Lecanoromycetes</taxon>
        <taxon>OSLEUM clade</taxon>
        <taxon>Lecanoromycetidae</taxon>
        <taxon>Caliciales</taxon>
        <taxon>Physciaceae</taxon>
        <taxon>Heterodermia</taxon>
    </lineage>
</organism>